<name>A0A4P9A379_9BACT</name>
<dbReference type="OrthoDB" id="9807244at2"/>
<keyword evidence="2" id="KW-1185">Reference proteome</keyword>
<gene>
    <name evidence="1" type="ORF">FBF37_02225</name>
</gene>
<evidence type="ECO:0000313" key="2">
    <source>
        <dbReference type="Proteomes" id="UP000310639"/>
    </source>
</evidence>
<sequence length="209" mass="21277">MSKANNYFQRQRIGLAVVGGIMTLMVAFSLTPTFAGVVATITNSVNTASTGTLVMEEKNQDGSVTCTTTGSGSATCATINKYGGQALVPGGSTDTTVKITNKGSIAASAFTVKGGTCTTENAPGASVSGTGNLCSKMTVTVRANGTQVWTGTAEAFQQAAAQDIKTVVGHPIAPNETVTLIITAALPANTDASFQGRQISQPITWQFSA</sequence>
<organism evidence="1 2">
    <name type="scientific">Candidatus Nanosynbacter featherlites</name>
    <dbReference type="NCBI Taxonomy" id="2572088"/>
    <lineage>
        <taxon>Bacteria</taxon>
        <taxon>Candidatus Saccharimonadota</taxon>
        <taxon>Candidatus Saccharimonadia</taxon>
        <taxon>Candidatus Nanosynbacterales</taxon>
        <taxon>Candidatus Nanosynbacteraceae</taxon>
        <taxon>Candidatus Nanosynbacter</taxon>
    </lineage>
</organism>
<dbReference type="RefSeq" id="WP_138079072.1">
    <property type="nucleotide sequence ID" value="NZ_CP040004.1"/>
</dbReference>
<protein>
    <submittedName>
        <fullName evidence="1">Uncharacterized protein</fullName>
    </submittedName>
</protein>
<proteinExistence type="predicted"/>
<dbReference type="AlphaFoldDB" id="A0A4P9A379"/>
<dbReference type="KEGG" id="nft:FBF37_02225"/>
<accession>A0A4P9A379</accession>
<evidence type="ECO:0000313" key="1">
    <source>
        <dbReference type="EMBL" id="QCT42277.1"/>
    </source>
</evidence>
<reference evidence="1 2" key="1">
    <citation type="submission" date="2019-04" db="EMBL/GenBank/DDBJ databases">
        <title>Saccharibacteria TM7 genomes.</title>
        <authorList>
            <person name="Bor B."/>
            <person name="He X."/>
            <person name="Chen T."/>
            <person name="Dewhirst F.E."/>
        </authorList>
    </citation>
    <scope>NUCLEOTIDE SEQUENCE [LARGE SCALE GENOMIC DNA]</scope>
    <source>
        <strain evidence="1 2">BB001</strain>
    </source>
</reference>
<dbReference type="EMBL" id="CP040004">
    <property type="protein sequence ID" value="QCT42277.1"/>
    <property type="molecule type" value="Genomic_DNA"/>
</dbReference>
<dbReference type="Proteomes" id="UP000310639">
    <property type="component" value="Chromosome"/>
</dbReference>